<organism evidence="1 2">
    <name type="scientific">Undibacterium flavidum</name>
    <dbReference type="NCBI Taxonomy" id="2762297"/>
    <lineage>
        <taxon>Bacteria</taxon>
        <taxon>Pseudomonadati</taxon>
        <taxon>Pseudomonadota</taxon>
        <taxon>Betaproteobacteria</taxon>
        <taxon>Burkholderiales</taxon>
        <taxon>Oxalobacteraceae</taxon>
        <taxon>Undibacterium</taxon>
    </lineage>
</organism>
<reference evidence="1 2" key="1">
    <citation type="submission" date="2020-08" db="EMBL/GenBank/DDBJ databases">
        <title>Novel species isolated from subtropical streams in China.</title>
        <authorList>
            <person name="Lu H."/>
        </authorList>
    </citation>
    <scope>NUCLEOTIDE SEQUENCE [LARGE SCALE GENOMIC DNA]</scope>
    <source>
        <strain evidence="1 2">LX15W</strain>
    </source>
</reference>
<dbReference type="Proteomes" id="UP000624279">
    <property type="component" value="Unassembled WGS sequence"/>
</dbReference>
<accession>A0ABR6YE90</accession>
<dbReference type="RefSeq" id="WP_186942869.1">
    <property type="nucleotide sequence ID" value="NZ_JACOGA010000014.1"/>
</dbReference>
<gene>
    <name evidence="1" type="ORF">H8K55_14915</name>
</gene>
<dbReference type="EMBL" id="JACOGA010000014">
    <property type="protein sequence ID" value="MBC3874881.1"/>
    <property type="molecule type" value="Genomic_DNA"/>
</dbReference>
<sequence>MNTNQTNQLTSPMLNQSSIYAGQANPIWSSHIAQHASLSPADAIKSLECFVSEIVSGKLHERSIPELHCESLYNQRPISFHDHYCLMGAYLNAIGLLPVQYQYTNSINLFIECCAQIGWMSGISSVNANQYGNPSLYRVSITEINWKDYLRFVDLLVETGSSERYRYLRAQTKRAIGERFKTCCDYVDALFGNNDRLIVLRVDLAYTKAYSSFSSLTGVLNDLDHLTMNMTNNAIFDDMAGYIFKVEYGVEKGMHIHAIFFFNGSERRGASHIFHTQQIGEYWKNVITMGKGVYWNCNDQIKNFQRLGNCGLGLIHWSDKGLRENLLSIVVHYICKERQSVKSPVDPYRKMIRKMLFPKKRDVKLGRPRKISS</sequence>
<protein>
    <submittedName>
        <fullName evidence="1">Inovirus-type Gp2 protein</fullName>
    </submittedName>
</protein>
<proteinExistence type="predicted"/>
<comment type="caution">
    <text evidence="1">The sequence shown here is derived from an EMBL/GenBank/DDBJ whole genome shotgun (WGS) entry which is preliminary data.</text>
</comment>
<evidence type="ECO:0000313" key="2">
    <source>
        <dbReference type="Proteomes" id="UP000624279"/>
    </source>
</evidence>
<evidence type="ECO:0000313" key="1">
    <source>
        <dbReference type="EMBL" id="MBC3874881.1"/>
    </source>
</evidence>
<name>A0ABR6YE90_9BURK</name>
<keyword evidence="2" id="KW-1185">Reference proteome</keyword>